<dbReference type="OrthoDB" id="5355007at2759"/>
<proteinExistence type="predicted"/>
<dbReference type="GeneID" id="54487306"/>
<keyword evidence="2" id="KW-1185">Reference proteome</keyword>
<organism evidence="1 2">
    <name type="scientific">Pseudovirgaria hyperparasitica</name>
    <dbReference type="NCBI Taxonomy" id="470096"/>
    <lineage>
        <taxon>Eukaryota</taxon>
        <taxon>Fungi</taxon>
        <taxon>Dikarya</taxon>
        <taxon>Ascomycota</taxon>
        <taxon>Pezizomycotina</taxon>
        <taxon>Dothideomycetes</taxon>
        <taxon>Dothideomycetes incertae sedis</taxon>
        <taxon>Acrospermales</taxon>
        <taxon>Acrospermaceae</taxon>
        <taxon>Pseudovirgaria</taxon>
    </lineage>
</organism>
<reference evidence="1" key="1">
    <citation type="journal article" date="2020" name="Stud. Mycol.">
        <title>101 Dothideomycetes genomes: a test case for predicting lifestyles and emergence of pathogens.</title>
        <authorList>
            <person name="Haridas S."/>
            <person name="Albert R."/>
            <person name="Binder M."/>
            <person name="Bloem J."/>
            <person name="Labutti K."/>
            <person name="Salamov A."/>
            <person name="Andreopoulos B."/>
            <person name="Baker S."/>
            <person name="Barry K."/>
            <person name="Bills G."/>
            <person name="Bluhm B."/>
            <person name="Cannon C."/>
            <person name="Castanera R."/>
            <person name="Culley D."/>
            <person name="Daum C."/>
            <person name="Ezra D."/>
            <person name="Gonzalez J."/>
            <person name="Henrissat B."/>
            <person name="Kuo A."/>
            <person name="Liang C."/>
            <person name="Lipzen A."/>
            <person name="Lutzoni F."/>
            <person name="Magnuson J."/>
            <person name="Mondo S."/>
            <person name="Nolan M."/>
            <person name="Ohm R."/>
            <person name="Pangilinan J."/>
            <person name="Park H.-J."/>
            <person name="Ramirez L."/>
            <person name="Alfaro M."/>
            <person name="Sun H."/>
            <person name="Tritt A."/>
            <person name="Yoshinaga Y."/>
            <person name="Zwiers L.-H."/>
            <person name="Turgeon B."/>
            <person name="Goodwin S."/>
            <person name="Spatafora J."/>
            <person name="Crous P."/>
            <person name="Grigoriev I."/>
        </authorList>
    </citation>
    <scope>NUCLEOTIDE SEQUENCE</scope>
    <source>
        <strain evidence="1">CBS 121739</strain>
    </source>
</reference>
<name>A0A6A6WK67_9PEZI</name>
<evidence type="ECO:0000313" key="2">
    <source>
        <dbReference type="Proteomes" id="UP000799437"/>
    </source>
</evidence>
<dbReference type="InterPro" id="IPR018783">
    <property type="entry name" value="TF_ENY2"/>
</dbReference>
<dbReference type="Proteomes" id="UP000799437">
    <property type="component" value="Unassembled WGS sequence"/>
</dbReference>
<dbReference type="Pfam" id="PF10163">
    <property type="entry name" value="EnY2"/>
    <property type="match status" value="1"/>
</dbReference>
<dbReference type="Gene3D" id="1.10.246.140">
    <property type="match status" value="1"/>
</dbReference>
<evidence type="ECO:0000313" key="1">
    <source>
        <dbReference type="EMBL" id="KAF2762551.1"/>
    </source>
</evidence>
<dbReference type="GO" id="GO:0005643">
    <property type="term" value="C:nuclear pore"/>
    <property type="evidence" value="ECO:0007669"/>
    <property type="project" value="InterPro"/>
</dbReference>
<accession>A0A6A6WK67</accession>
<dbReference type="AlphaFoldDB" id="A0A6A6WK67"/>
<sequence length="144" mass="15687">MSPHNKTTLTHPTPSHANPILTSKLQDTLYTALINAGSVPHIQRSLTQELSASGWTANLRVQIMQLLRSGECTTFNQLMERIMKDARGETTEKNATNGATNGDLASKEVEEGGLKIPDRAVQAGIKVVKTELEKACNLKFDDEG</sequence>
<protein>
    <submittedName>
        <fullName evidence="1">Uncharacterized protein</fullName>
    </submittedName>
</protein>
<dbReference type="GO" id="GO:0000124">
    <property type="term" value="C:SAGA complex"/>
    <property type="evidence" value="ECO:0007669"/>
    <property type="project" value="InterPro"/>
</dbReference>
<gene>
    <name evidence="1" type="ORF">EJ05DRAFT_495431</name>
</gene>
<dbReference type="InterPro" id="IPR038212">
    <property type="entry name" value="TF_EnY2_sf"/>
</dbReference>
<dbReference type="GO" id="GO:0006406">
    <property type="term" value="P:mRNA export from nucleus"/>
    <property type="evidence" value="ECO:0007669"/>
    <property type="project" value="InterPro"/>
</dbReference>
<dbReference type="RefSeq" id="XP_033605002.1">
    <property type="nucleotide sequence ID" value="XM_033746252.1"/>
</dbReference>
<dbReference type="GO" id="GO:0003713">
    <property type="term" value="F:transcription coactivator activity"/>
    <property type="evidence" value="ECO:0007669"/>
    <property type="project" value="InterPro"/>
</dbReference>
<dbReference type="EMBL" id="ML996565">
    <property type="protein sequence ID" value="KAF2762551.1"/>
    <property type="molecule type" value="Genomic_DNA"/>
</dbReference>